<dbReference type="Proteomes" id="UP000184512">
    <property type="component" value="Unassembled WGS sequence"/>
</dbReference>
<evidence type="ECO:0000313" key="1">
    <source>
        <dbReference type="EMBL" id="SHI46164.1"/>
    </source>
</evidence>
<dbReference type="AlphaFoldDB" id="A0A1M6BBM2"/>
<keyword evidence="2" id="KW-1185">Reference proteome</keyword>
<dbReference type="STRING" id="1123357.SAMN02745244_00410"/>
<dbReference type="RefSeq" id="WP_073185896.1">
    <property type="nucleotide sequence ID" value="NZ_FQZG01000006.1"/>
</dbReference>
<name>A0A1M6BBM2_9ACTN</name>
<accession>A0A1M6BBM2</accession>
<sequence>MLVRSVDPRDQTWEVTHPSYRVIFHDAHGAAEELEITGADVSAILEWGEAERRGRTYVLYVCAPVDGLGLVRLQGSDPNER</sequence>
<evidence type="ECO:0000313" key="2">
    <source>
        <dbReference type="Proteomes" id="UP000184512"/>
    </source>
</evidence>
<dbReference type="EMBL" id="FQZG01000006">
    <property type="protein sequence ID" value="SHI46164.1"/>
    <property type="molecule type" value="Genomic_DNA"/>
</dbReference>
<organism evidence="1 2">
    <name type="scientific">Tessaracoccus bendigoensis DSM 12906</name>
    <dbReference type="NCBI Taxonomy" id="1123357"/>
    <lineage>
        <taxon>Bacteria</taxon>
        <taxon>Bacillati</taxon>
        <taxon>Actinomycetota</taxon>
        <taxon>Actinomycetes</taxon>
        <taxon>Propionibacteriales</taxon>
        <taxon>Propionibacteriaceae</taxon>
        <taxon>Tessaracoccus</taxon>
    </lineage>
</organism>
<gene>
    <name evidence="1" type="ORF">SAMN02745244_00410</name>
</gene>
<reference evidence="1 2" key="1">
    <citation type="submission" date="2016-11" db="EMBL/GenBank/DDBJ databases">
        <authorList>
            <person name="Jaros S."/>
            <person name="Januszkiewicz K."/>
            <person name="Wedrychowicz H."/>
        </authorList>
    </citation>
    <scope>NUCLEOTIDE SEQUENCE [LARGE SCALE GENOMIC DNA]</scope>
    <source>
        <strain evidence="1 2">DSM 12906</strain>
    </source>
</reference>
<protein>
    <submittedName>
        <fullName evidence="1">Uncharacterized protein</fullName>
    </submittedName>
</protein>
<proteinExistence type="predicted"/>
<dbReference type="OrthoDB" id="5121906at2"/>